<organism evidence="1 2">
    <name type="scientific">Labilithrix luteola</name>
    <dbReference type="NCBI Taxonomy" id="1391654"/>
    <lineage>
        <taxon>Bacteria</taxon>
        <taxon>Pseudomonadati</taxon>
        <taxon>Myxococcota</taxon>
        <taxon>Polyangia</taxon>
        <taxon>Polyangiales</taxon>
        <taxon>Labilitrichaceae</taxon>
        <taxon>Labilithrix</taxon>
    </lineage>
</organism>
<dbReference type="Proteomes" id="UP000064967">
    <property type="component" value="Chromosome"/>
</dbReference>
<reference evidence="1 2" key="1">
    <citation type="submission" date="2015-08" db="EMBL/GenBank/DDBJ databases">
        <authorList>
            <person name="Babu N.S."/>
            <person name="Beckwith C.J."/>
            <person name="Beseler K.G."/>
            <person name="Brison A."/>
            <person name="Carone J.V."/>
            <person name="Caskin T.P."/>
            <person name="Diamond M."/>
            <person name="Durham M.E."/>
            <person name="Foxe J.M."/>
            <person name="Go M."/>
            <person name="Henderson B.A."/>
            <person name="Jones I.B."/>
            <person name="McGettigan J.A."/>
            <person name="Micheletti S.J."/>
            <person name="Nasrallah M.E."/>
            <person name="Ortiz D."/>
            <person name="Piller C.R."/>
            <person name="Privatt S.R."/>
            <person name="Schneider S.L."/>
            <person name="Sharp S."/>
            <person name="Smith T.C."/>
            <person name="Stanton J.D."/>
            <person name="Ullery H.E."/>
            <person name="Wilson R.J."/>
            <person name="Serrano M.G."/>
            <person name="Buck G."/>
            <person name="Lee V."/>
            <person name="Wang Y."/>
            <person name="Carvalho R."/>
            <person name="Voegtly L."/>
            <person name="Shi R."/>
            <person name="Duckworth R."/>
            <person name="Johnson A."/>
            <person name="Loviza R."/>
            <person name="Walstead R."/>
            <person name="Shah Z."/>
            <person name="Kiflezghi M."/>
            <person name="Wade K."/>
            <person name="Ball S.L."/>
            <person name="Bradley K.W."/>
            <person name="Asai D.J."/>
            <person name="Bowman C.A."/>
            <person name="Russell D.A."/>
            <person name="Pope W.H."/>
            <person name="Jacobs-Sera D."/>
            <person name="Hendrix R.W."/>
            <person name="Hatfull G.F."/>
        </authorList>
    </citation>
    <scope>NUCLEOTIDE SEQUENCE [LARGE SCALE GENOMIC DNA]</scope>
    <source>
        <strain evidence="1 2">DSM 27648</strain>
    </source>
</reference>
<protein>
    <recommendedName>
        <fullName evidence="3">PglZ domain-containing protein</fullName>
    </recommendedName>
</protein>
<evidence type="ECO:0008006" key="3">
    <source>
        <dbReference type="Google" id="ProtNLM"/>
    </source>
</evidence>
<sequence>MSSMYPSTVAKPDFTTDLDIDSDESSCLEEGDEVPPRLDVMDGELAFVSPEMQMQRTAELLGAGAVVVNVPPLPTTFRGRLAEHVGERIERELAARGAPSPYLAAWSAMPDDAQALLADQLFRARTVGATGIALILGTLANAAVPSLTPEDSATLRLFTMMSRQAPLAVLLDDTDVNLGGYAAPLPLEVLLSTPRITPPPSSFLSDVAELVPTNVDAPVAPVETVETPVIANELLSTEADISEHVLADADIVSIEVDEDADAASLEEPFAEAAVAVDVPVATVEPAQESARRRARASTVGVPASGPSDFWRSWAMSLSAARGPQPLAALERLFAESYVPLANTIAAGLDDARAMRAYDEFRRSFERTYTDAFATFGVSSRRPKLVMDAYDVASKLARLHNARTTQVLIVDSMRFDLGGLVRDALAQRVGHLVSLASETLLWSALPTTTFRQLETLARGMDALRAPAAPENSESLRGRVAENVRRVRVGSREFFKLDIVPAMLASLPDHGPRGGSEHTVAALEAIAENVADGLARHVETLAPRTMLLVIGDHGFTIDRRGRIEEGGSSPEEVLVPAFAYLAGDLH</sequence>
<dbReference type="EMBL" id="CP012333">
    <property type="protein sequence ID" value="AKV00849.1"/>
    <property type="molecule type" value="Genomic_DNA"/>
</dbReference>
<accession>A0A0K1Q557</accession>
<proteinExistence type="predicted"/>
<evidence type="ECO:0000313" key="1">
    <source>
        <dbReference type="EMBL" id="AKV00849.1"/>
    </source>
</evidence>
<gene>
    <name evidence="1" type="ORF">AKJ09_07512</name>
</gene>
<name>A0A0K1Q557_9BACT</name>
<evidence type="ECO:0000313" key="2">
    <source>
        <dbReference type="Proteomes" id="UP000064967"/>
    </source>
</evidence>
<dbReference type="OrthoDB" id="5489594at2"/>
<keyword evidence="2" id="KW-1185">Reference proteome</keyword>
<dbReference type="KEGG" id="llu:AKJ09_07512"/>
<dbReference type="RefSeq" id="WP_146652061.1">
    <property type="nucleotide sequence ID" value="NZ_CP012333.1"/>
</dbReference>
<dbReference type="AlphaFoldDB" id="A0A0K1Q557"/>